<dbReference type="VEuPathDB" id="ToxoDB:ENH_00079930"/>
<organism evidence="2 3">
    <name type="scientific">Eimeria necatrix</name>
    <dbReference type="NCBI Taxonomy" id="51315"/>
    <lineage>
        <taxon>Eukaryota</taxon>
        <taxon>Sar</taxon>
        <taxon>Alveolata</taxon>
        <taxon>Apicomplexa</taxon>
        <taxon>Conoidasida</taxon>
        <taxon>Coccidia</taxon>
        <taxon>Eucoccidiorida</taxon>
        <taxon>Eimeriorina</taxon>
        <taxon>Eimeriidae</taxon>
        <taxon>Eimeria</taxon>
    </lineage>
</organism>
<gene>
    <name evidence="2" type="ORF">ENH_00079930</name>
</gene>
<feature type="region of interest" description="Disordered" evidence="1">
    <location>
        <begin position="188"/>
        <end position="217"/>
    </location>
</feature>
<dbReference type="EMBL" id="HG725887">
    <property type="protein sequence ID" value="CDJ70196.1"/>
    <property type="molecule type" value="Genomic_DNA"/>
</dbReference>
<keyword evidence="3" id="KW-1185">Reference proteome</keyword>
<reference evidence="2" key="1">
    <citation type="submission" date="2013-10" db="EMBL/GenBank/DDBJ databases">
        <title>Genomic analysis of the causative agents of coccidiosis in chickens.</title>
        <authorList>
            <person name="Reid A.J."/>
            <person name="Blake D."/>
            <person name="Billington K."/>
            <person name="Browne H."/>
            <person name="Dunn M."/>
            <person name="Hung S."/>
            <person name="Kawahara F."/>
            <person name="Miranda-Saavedra D."/>
            <person name="Mourier T."/>
            <person name="Nagra H."/>
            <person name="Otto T.D."/>
            <person name="Rawlings N."/>
            <person name="Sanchez A."/>
            <person name="Sanders M."/>
            <person name="Subramaniam C."/>
            <person name="Tay Y."/>
            <person name="Dear P."/>
            <person name="Doerig C."/>
            <person name="Gruber A."/>
            <person name="Parkinson J."/>
            <person name="Shirley M."/>
            <person name="Wan K.L."/>
            <person name="Berriman M."/>
            <person name="Tomley F."/>
            <person name="Pain A."/>
        </authorList>
    </citation>
    <scope>NUCLEOTIDE SEQUENCE [LARGE SCALE GENOMIC DNA]</scope>
    <source>
        <strain evidence="2">Houghton</strain>
    </source>
</reference>
<dbReference type="OrthoDB" id="346749at2759"/>
<accession>U6N8K1</accession>
<sequence length="485" mass="51108">MAAISHLLRLRQVVVSSARDAGEALTRAIKADGAVKVSQLATALLDSSLARHVEVEAAAPDSAARTSADESASSVTHSRDFSVSPDGKVDSATPLRESLFERGGLRSGNVATLCSSKSFSRTNSSRLDEAEDWFLTDLVSGNEENGRQGWTPRNSRSSSVSSYGGGRRCFGNMVLVSSVESLLSLERDGEVTDGQSSYGSSRDGDESHRTSRSPTLVSELPAALAESAKKEIPEYENDLEQQLQQVGGQLCSELNSNGGDVLYVIKGKPASDAQRFYMIEAGHGWSSYQSLEHLVSFLGETVKVFGADRLRSTKFLLPVDEAEIFLDDLQKMAPYSLKDLVDAAKAGKCEALLRVSGAPVLCAVAARFFFLQLTEAVVAFGAAAEATAAAGSGVSAAAGAAAAGEAAAAATGAASVYSVCSTAFALTPWALLVGGCVYGVVRGVRKLHNVREKVFLCPTTDSAETDTEIGLPQGTYRDHCVIKWG</sequence>
<feature type="region of interest" description="Disordered" evidence="1">
    <location>
        <begin position="144"/>
        <end position="164"/>
    </location>
</feature>
<dbReference type="RefSeq" id="XP_013438662.1">
    <property type="nucleotide sequence ID" value="XM_013583208.1"/>
</dbReference>
<evidence type="ECO:0000313" key="3">
    <source>
        <dbReference type="Proteomes" id="UP000030754"/>
    </source>
</evidence>
<feature type="region of interest" description="Disordered" evidence="1">
    <location>
        <begin position="57"/>
        <end position="91"/>
    </location>
</feature>
<evidence type="ECO:0000256" key="1">
    <source>
        <dbReference type="SAM" id="MobiDB-lite"/>
    </source>
</evidence>
<protein>
    <submittedName>
        <fullName evidence="2">Uncharacterized protein</fullName>
    </submittedName>
</protein>
<reference evidence="2" key="2">
    <citation type="submission" date="2013-10" db="EMBL/GenBank/DDBJ databases">
        <authorList>
            <person name="Aslett M."/>
        </authorList>
    </citation>
    <scope>NUCLEOTIDE SEQUENCE [LARGE SCALE GENOMIC DNA]</scope>
    <source>
        <strain evidence="2">Houghton</strain>
    </source>
</reference>
<dbReference type="AlphaFoldDB" id="U6N8K1"/>
<proteinExistence type="predicted"/>
<dbReference type="GeneID" id="25478122"/>
<feature type="compositionally biased region" description="Low complexity" evidence="1">
    <location>
        <begin position="57"/>
        <end position="66"/>
    </location>
</feature>
<dbReference type="Proteomes" id="UP000030754">
    <property type="component" value="Unassembled WGS sequence"/>
</dbReference>
<name>U6N8K1_9EIME</name>
<evidence type="ECO:0000313" key="2">
    <source>
        <dbReference type="EMBL" id="CDJ70196.1"/>
    </source>
</evidence>